<evidence type="ECO:0000313" key="1">
    <source>
        <dbReference type="EMBL" id="GFQ71704.1"/>
    </source>
</evidence>
<protein>
    <submittedName>
        <fullName evidence="1">Uncharacterized protein</fullName>
    </submittedName>
</protein>
<reference evidence="1" key="1">
    <citation type="submission" date="2020-07" db="EMBL/GenBank/DDBJ databases">
        <title>Multicomponent nature underlies the extraordinary mechanical properties of spider dragline silk.</title>
        <authorList>
            <person name="Kono N."/>
            <person name="Nakamura H."/>
            <person name="Mori M."/>
            <person name="Yoshida Y."/>
            <person name="Ohtoshi R."/>
            <person name="Malay A.D."/>
            <person name="Moran D.A.P."/>
            <person name="Tomita M."/>
            <person name="Numata K."/>
            <person name="Arakawa K."/>
        </authorList>
    </citation>
    <scope>NUCLEOTIDE SEQUENCE</scope>
</reference>
<dbReference type="Proteomes" id="UP000887116">
    <property type="component" value="Unassembled WGS sequence"/>
</dbReference>
<evidence type="ECO:0000313" key="2">
    <source>
        <dbReference type="Proteomes" id="UP000887116"/>
    </source>
</evidence>
<sequence length="116" mass="13942">MRLRERWRSLKDSMLQSVPDMLDNVNVWGVRWPRESTKFRRVLFEPFGSYCRLVGWHIIQLEFFSFIEMHIELEWMQVVRKDVNVSLICHGRTRRINGSIPGHLRMPHTLTQPPLV</sequence>
<dbReference type="AlphaFoldDB" id="A0A8X6KF10"/>
<name>A0A8X6KF10_TRICU</name>
<comment type="caution">
    <text evidence="1">The sequence shown here is derived from an EMBL/GenBank/DDBJ whole genome shotgun (WGS) entry which is preliminary data.</text>
</comment>
<proteinExistence type="predicted"/>
<dbReference type="OrthoDB" id="10506897at2759"/>
<keyword evidence="2" id="KW-1185">Reference proteome</keyword>
<accession>A0A8X6KF10</accession>
<dbReference type="EMBL" id="BMAO01011167">
    <property type="protein sequence ID" value="GFQ71704.1"/>
    <property type="molecule type" value="Genomic_DNA"/>
</dbReference>
<gene>
    <name evidence="1" type="ORF">TNCT_466601</name>
</gene>
<organism evidence="1 2">
    <name type="scientific">Trichonephila clavata</name>
    <name type="common">Joro spider</name>
    <name type="synonym">Nephila clavata</name>
    <dbReference type="NCBI Taxonomy" id="2740835"/>
    <lineage>
        <taxon>Eukaryota</taxon>
        <taxon>Metazoa</taxon>
        <taxon>Ecdysozoa</taxon>
        <taxon>Arthropoda</taxon>
        <taxon>Chelicerata</taxon>
        <taxon>Arachnida</taxon>
        <taxon>Araneae</taxon>
        <taxon>Araneomorphae</taxon>
        <taxon>Entelegynae</taxon>
        <taxon>Araneoidea</taxon>
        <taxon>Nephilidae</taxon>
        <taxon>Trichonephila</taxon>
    </lineage>
</organism>